<dbReference type="EMBL" id="KN726138">
    <property type="protein sequence ID" value="KIH69565.1"/>
    <property type="molecule type" value="Genomic_DNA"/>
</dbReference>
<organism evidence="2 3">
    <name type="scientific">Ancylostoma duodenale</name>
    <dbReference type="NCBI Taxonomy" id="51022"/>
    <lineage>
        <taxon>Eukaryota</taxon>
        <taxon>Metazoa</taxon>
        <taxon>Ecdysozoa</taxon>
        <taxon>Nematoda</taxon>
        <taxon>Chromadorea</taxon>
        <taxon>Rhabditida</taxon>
        <taxon>Rhabditina</taxon>
        <taxon>Rhabditomorpha</taxon>
        <taxon>Strongyloidea</taxon>
        <taxon>Ancylostomatidae</taxon>
        <taxon>Ancylostomatinae</taxon>
        <taxon>Ancylostoma</taxon>
    </lineage>
</organism>
<feature type="region of interest" description="Disordered" evidence="1">
    <location>
        <begin position="31"/>
        <end position="56"/>
    </location>
</feature>
<sequence>MWRLPTWPSHIQTRGDPRSRKCQYLRARSQLAAADGGARQGRRAGAGRAPRQHSGRSLLKLSIGWRTSVETKRRAADVDGSDCR</sequence>
<name>A0A0C2H6R1_9BILA</name>
<dbReference type="AlphaFoldDB" id="A0A0C2H6R1"/>
<evidence type="ECO:0000256" key="1">
    <source>
        <dbReference type="SAM" id="MobiDB-lite"/>
    </source>
</evidence>
<gene>
    <name evidence="2" type="ORF">ANCDUO_00082</name>
</gene>
<evidence type="ECO:0000313" key="2">
    <source>
        <dbReference type="EMBL" id="KIH69565.1"/>
    </source>
</evidence>
<reference evidence="2 3" key="1">
    <citation type="submission" date="2013-12" db="EMBL/GenBank/DDBJ databases">
        <title>Draft genome of the parsitic nematode Ancylostoma duodenale.</title>
        <authorList>
            <person name="Mitreva M."/>
        </authorList>
    </citation>
    <scope>NUCLEOTIDE SEQUENCE [LARGE SCALE GENOMIC DNA]</scope>
    <source>
        <strain evidence="2 3">Zhejiang</strain>
    </source>
</reference>
<dbReference type="Proteomes" id="UP000054047">
    <property type="component" value="Unassembled WGS sequence"/>
</dbReference>
<accession>A0A0C2H6R1</accession>
<feature type="region of interest" description="Disordered" evidence="1">
    <location>
        <begin position="1"/>
        <end position="20"/>
    </location>
</feature>
<protein>
    <submittedName>
        <fullName evidence="2">Uncharacterized protein</fullName>
    </submittedName>
</protein>
<proteinExistence type="predicted"/>
<keyword evidence="3" id="KW-1185">Reference proteome</keyword>
<evidence type="ECO:0000313" key="3">
    <source>
        <dbReference type="Proteomes" id="UP000054047"/>
    </source>
</evidence>